<feature type="transmembrane region" description="Helical" evidence="10">
    <location>
        <begin position="51"/>
        <end position="70"/>
    </location>
</feature>
<evidence type="ECO:0000313" key="12">
    <source>
        <dbReference type="EMBL" id="ARN57289.1"/>
    </source>
</evidence>
<keyword evidence="2 10" id="KW-1003">Cell membrane</keyword>
<dbReference type="EMBL" id="CP021023">
    <property type="protein sequence ID" value="ARN57289.1"/>
    <property type="molecule type" value="Genomic_DNA"/>
</dbReference>
<dbReference type="EC" id="2.7.7.85" evidence="10"/>
<dbReference type="SUPFAM" id="SSF143597">
    <property type="entry name" value="YojJ-like"/>
    <property type="match status" value="1"/>
</dbReference>
<organism evidence="12 13">
    <name type="scientific">Sedimentisphaera salicampi</name>
    <dbReference type="NCBI Taxonomy" id="1941349"/>
    <lineage>
        <taxon>Bacteria</taxon>
        <taxon>Pseudomonadati</taxon>
        <taxon>Planctomycetota</taxon>
        <taxon>Phycisphaerae</taxon>
        <taxon>Sedimentisphaerales</taxon>
        <taxon>Sedimentisphaeraceae</taxon>
        <taxon>Sedimentisphaera</taxon>
    </lineage>
</organism>
<dbReference type="NCBIfam" id="TIGR00159">
    <property type="entry name" value="diadenylate cyclase CdaA"/>
    <property type="match status" value="1"/>
</dbReference>
<evidence type="ECO:0000256" key="2">
    <source>
        <dbReference type="ARBA" id="ARBA00022475"/>
    </source>
</evidence>
<comment type="function">
    <text evidence="10">Catalyzes the condensation of 2 ATP molecules into cyclic di-AMP (c-di-AMP), a second messenger used to regulate differing processes in different bacteria.</text>
</comment>
<dbReference type="InterPro" id="IPR036888">
    <property type="entry name" value="DNA_integrity_DisA_N_sf"/>
</dbReference>
<evidence type="ECO:0000256" key="10">
    <source>
        <dbReference type="HAMAP-Rule" id="MF_01499"/>
    </source>
</evidence>
<keyword evidence="9 10" id="KW-0472">Membrane</keyword>
<evidence type="ECO:0000256" key="5">
    <source>
        <dbReference type="ARBA" id="ARBA00022695"/>
    </source>
</evidence>
<dbReference type="HAMAP" id="MF_01499">
    <property type="entry name" value="DacA"/>
    <property type="match status" value="1"/>
</dbReference>
<dbReference type="PANTHER" id="PTHR34185:SF1">
    <property type="entry name" value="DIADENYLATE CYCLASE"/>
    <property type="match status" value="1"/>
</dbReference>
<dbReference type="GO" id="GO:0106408">
    <property type="term" value="F:diadenylate cyclase activity"/>
    <property type="evidence" value="ECO:0007669"/>
    <property type="project" value="UniProtKB-EC"/>
</dbReference>
<comment type="caution">
    <text evidence="10">Lacks conserved residue(s) required for the propagation of feature annotation.</text>
</comment>
<dbReference type="InterPro" id="IPR014046">
    <property type="entry name" value="C-di-AMP_synthase"/>
</dbReference>
<dbReference type="PANTHER" id="PTHR34185">
    <property type="entry name" value="DIADENYLATE CYCLASE"/>
    <property type="match status" value="1"/>
</dbReference>
<keyword evidence="8 10" id="KW-1133">Transmembrane helix</keyword>
<keyword evidence="3 10" id="KW-0808">Transferase</keyword>
<protein>
    <recommendedName>
        <fullName evidence="10">Diadenylate cyclase</fullName>
        <shortName evidence="10">DAC</shortName>
        <ecNumber evidence="10">2.7.7.85</ecNumber>
    </recommendedName>
    <alternativeName>
        <fullName evidence="10">Cyclic-di-AMP synthase</fullName>
        <shortName evidence="10">c-di-AMP synthase</shortName>
    </alternativeName>
</protein>
<feature type="transmembrane region" description="Helical" evidence="10">
    <location>
        <begin position="20"/>
        <end position="39"/>
    </location>
</feature>
<dbReference type="GO" id="GO:0005524">
    <property type="term" value="F:ATP binding"/>
    <property type="evidence" value="ECO:0007669"/>
    <property type="project" value="UniProtKB-UniRule"/>
</dbReference>
<keyword evidence="6 10" id="KW-0547">Nucleotide-binding</keyword>
<dbReference type="STRING" id="1941349.STSP1_01692"/>
<dbReference type="Pfam" id="PF02457">
    <property type="entry name" value="DAC"/>
    <property type="match status" value="1"/>
</dbReference>
<reference evidence="13" key="1">
    <citation type="submission" date="2017-04" db="EMBL/GenBank/DDBJ databases">
        <title>Comparative genomics and description of representatives of a novel lineage of planctomycetes thriving in anoxic sediments.</title>
        <authorList>
            <person name="Spring S."/>
            <person name="Bunk B."/>
            <person name="Sproer C."/>
        </authorList>
    </citation>
    <scope>NUCLEOTIDE SEQUENCE [LARGE SCALE GENOMIC DNA]</scope>
    <source>
        <strain evidence="13">ST-PulAB-D4</strain>
    </source>
</reference>
<keyword evidence="4 10" id="KW-0812">Transmembrane</keyword>
<evidence type="ECO:0000256" key="3">
    <source>
        <dbReference type="ARBA" id="ARBA00022679"/>
    </source>
</evidence>
<dbReference type="KEGG" id="pbp:STSP1_01692"/>
<keyword evidence="7 10" id="KW-0067">ATP-binding</keyword>
<dbReference type="GO" id="GO:0006171">
    <property type="term" value="P:cAMP biosynthetic process"/>
    <property type="evidence" value="ECO:0007669"/>
    <property type="project" value="InterPro"/>
</dbReference>
<dbReference type="InterPro" id="IPR050338">
    <property type="entry name" value="DisA"/>
</dbReference>
<dbReference type="Gene3D" id="3.40.1700.10">
    <property type="entry name" value="DNA integrity scanning protein, DisA, N-terminal domain"/>
    <property type="match status" value="1"/>
</dbReference>
<evidence type="ECO:0000256" key="7">
    <source>
        <dbReference type="ARBA" id="ARBA00022840"/>
    </source>
</evidence>
<comment type="similarity">
    <text evidence="10">Belongs to the adenylate cyclase family. DacA/CdaA subfamily.</text>
</comment>
<comment type="catalytic activity">
    <reaction evidence="1 10">
        <text>2 ATP = 3',3'-c-di-AMP + 2 diphosphate</text>
        <dbReference type="Rhea" id="RHEA:35655"/>
        <dbReference type="ChEBI" id="CHEBI:30616"/>
        <dbReference type="ChEBI" id="CHEBI:33019"/>
        <dbReference type="ChEBI" id="CHEBI:71500"/>
        <dbReference type="EC" id="2.7.7.85"/>
    </reaction>
</comment>
<dbReference type="InterPro" id="IPR034701">
    <property type="entry name" value="CdaA"/>
</dbReference>
<dbReference type="InterPro" id="IPR003390">
    <property type="entry name" value="DNA_integrity_scan_DisA_N"/>
</dbReference>
<evidence type="ECO:0000313" key="13">
    <source>
        <dbReference type="Proteomes" id="UP000193334"/>
    </source>
</evidence>
<dbReference type="GO" id="GO:0004016">
    <property type="term" value="F:adenylate cyclase activity"/>
    <property type="evidence" value="ECO:0007669"/>
    <property type="project" value="UniProtKB-UniRule"/>
</dbReference>
<dbReference type="PIRSF" id="PIRSF004793">
    <property type="entry name" value="UCP004793"/>
    <property type="match status" value="1"/>
</dbReference>
<evidence type="ECO:0000256" key="6">
    <source>
        <dbReference type="ARBA" id="ARBA00022741"/>
    </source>
</evidence>
<dbReference type="AlphaFoldDB" id="A0A1W6LND7"/>
<evidence type="ECO:0000256" key="1">
    <source>
        <dbReference type="ARBA" id="ARBA00000877"/>
    </source>
</evidence>
<keyword evidence="13" id="KW-1185">Reference proteome</keyword>
<feature type="domain" description="DAC" evidence="11">
    <location>
        <begin position="94"/>
        <end position="251"/>
    </location>
</feature>
<dbReference type="Proteomes" id="UP000193334">
    <property type="component" value="Chromosome"/>
</dbReference>
<accession>A0A1W6LND7</accession>
<evidence type="ECO:0000259" key="11">
    <source>
        <dbReference type="PROSITE" id="PS51794"/>
    </source>
</evidence>
<feature type="transmembrane region" description="Helical" evidence="10">
    <location>
        <begin position="76"/>
        <end position="93"/>
    </location>
</feature>
<proteinExistence type="inferred from homology"/>
<gene>
    <name evidence="10" type="primary">dacA</name>
    <name evidence="12" type="ORF">STSP1_01692</name>
</gene>
<evidence type="ECO:0000256" key="8">
    <source>
        <dbReference type="ARBA" id="ARBA00022989"/>
    </source>
</evidence>
<evidence type="ECO:0000256" key="4">
    <source>
        <dbReference type="ARBA" id="ARBA00022692"/>
    </source>
</evidence>
<comment type="subunit">
    <text evidence="10">Probably a homodimer.</text>
</comment>
<keyword evidence="5 10" id="KW-0548">Nucleotidyltransferase</keyword>
<dbReference type="PROSITE" id="PS51794">
    <property type="entry name" value="DAC"/>
    <property type="match status" value="1"/>
</dbReference>
<dbReference type="RefSeq" id="WP_085755946.1">
    <property type="nucleotide sequence ID" value="NZ_CP021023.1"/>
</dbReference>
<evidence type="ECO:0000256" key="9">
    <source>
        <dbReference type="ARBA" id="ARBA00023136"/>
    </source>
</evidence>
<name>A0A1W6LND7_9BACT</name>
<sequence length="278" mass="30473">MDLAPIIYYLQRVGSYDPLVVIIELVLIGSIIWWVVNFLEGTRGERLFRGVFFILLAGAIILKLFVERFSLERVEFLYNGFLLAILVTAVAAFQPELRRALIRIGQAGISPSARPDVEKALEEVLIAVNNLSEQKTGAIIVFEGRVGLRDYIETGVRMDAAVSSQLLETIFYEGTPLHDLAVIIRGDRIVAGSIQLPLAEIGSLDDSQLGSRHRAAVGISQASDATALVVSEETGTISLAVEGKLERNVKKTQIKKQIAELNKPFTGKGGSGKRSKRR</sequence>